<keyword evidence="2 10" id="KW-0808">Transferase</keyword>
<keyword evidence="8 10" id="KW-0012">Acyltransferase</keyword>
<organism evidence="12 13">
    <name type="scientific">Furculomyces boomerangus</name>
    <dbReference type="NCBI Taxonomy" id="61424"/>
    <lineage>
        <taxon>Eukaryota</taxon>
        <taxon>Fungi</taxon>
        <taxon>Fungi incertae sedis</taxon>
        <taxon>Zoopagomycota</taxon>
        <taxon>Kickxellomycotina</taxon>
        <taxon>Harpellomycetes</taxon>
        <taxon>Harpellales</taxon>
        <taxon>Harpellaceae</taxon>
        <taxon>Furculomyces</taxon>
    </lineage>
</organism>
<keyword evidence="3 10" id="KW-0812">Transmembrane</keyword>
<sequence>MTGNDQAIEMLDFLKDDLIKFKNMGRVDSKNPVEQTQELCVNNSYKQVNGNIEFYYPKAVLLQTPSTPKNAGNDWFRRHGFQHPLDGYFLLKWTFVILYELSLLLPFISLNSNASSVLNQIKSKGSLLTLFFKTGGLSESNYSNVFMLGYKISWCLTLPMAITICFISFLVSFVENMDPNALESTTSGNRDMFYQLRWGVSSIDYRSQICRVCNAKVRINTRHCKTCNKCVLGMDHHCRWLNTCIGKRNYNLFLLLLVLGICCMVVAIYTLVIILKLMNPTSSEFTDYLDTQQTIDKLGLLIGKFQSKGLGQLSIYWFYFFLLGISMVSVCLLVYLLGFHIYLCWYGITTIESDLDTRICSYLGSITTKMRNMVKKVMNLGSINNSSKLLDLEPEGNGIRRKFGTSGVLVHELFIKGLSFVAFYSKKLFLVIGIRRVVNAMRGVIYYWFKK</sequence>
<comment type="similarity">
    <text evidence="10">Belongs to the DHHC palmitoyltransferase family.</text>
</comment>
<protein>
    <recommendedName>
        <fullName evidence="10">Palmitoyltransferase</fullName>
        <ecNumber evidence="10">2.3.1.225</ecNumber>
    </recommendedName>
</protein>
<evidence type="ECO:0000256" key="9">
    <source>
        <dbReference type="ARBA" id="ARBA00048048"/>
    </source>
</evidence>
<evidence type="ECO:0000256" key="7">
    <source>
        <dbReference type="ARBA" id="ARBA00023288"/>
    </source>
</evidence>
<comment type="catalytic activity">
    <reaction evidence="9 10">
        <text>L-cysteinyl-[protein] + hexadecanoyl-CoA = S-hexadecanoyl-L-cysteinyl-[protein] + CoA</text>
        <dbReference type="Rhea" id="RHEA:36683"/>
        <dbReference type="Rhea" id="RHEA-COMP:10131"/>
        <dbReference type="Rhea" id="RHEA-COMP:11032"/>
        <dbReference type="ChEBI" id="CHEBI:29950"/>
        <dbReference type="ChEBI" id="CHEBI:57287"/>
        <dbReference type="ChEBI" id="CHEBI:57379"/>
        <dbReference type="ChEBI" id="CHEBI:74151"/>
        <dbReference type="EC" id="2.3.1.225"/>
    </reaction>
</comment>
<evidence type="ECO:0000313" key="13">
    <source>
        <dbReference type="Proteomes" id="UP000245699"/>
    </source>
</evidence>
<name>A0A2T9YB96_9FUNG</name>
<comment type="subcellular location">
    <subcellularLocation>
        <location evidence="1">Membrane</location>
        <topology evidence="1">Multi-pass membrane protein</topology>
    </subcellularLocation>
</comment>
<dbReference type="AlphaFoldDB" id="A0A2T9YB96"/>
<reference evidence="12 13" key="1">
    <citation type="journal article" date="2018" name="MBio">
        <title>Comparative Genomics Reveals the Core Gene Toolbox for the Fungus-Insect Symbiosis.</title>
        <authorList>
            <person name="Wang Y."/>
            <person name="Stata M."/>
            <person name="Wang W."/>
            <person name="Stajich J.E."/>
            <person name="White M.M."/>
            <person name="Moncalvo J.M."/>
        </authorList>
    </citation>
    <scope>NUCLEOTIDE SEQUENCE [LARGE SCALE GENOMIC DNA]</scope>
    <source>
        <strain evidence="12 13">AUS-77-4</strain>
    </source>
</reference>
<dbReference type="GO" id="GO:0019706">
    <property type="term" value="F:protein-cysteine S-palmitoyltransferase activity"/>
    <property type="evidence" value="ECO:0007669"/>
    <property type="project" value="UniProtKB-EC"/>
</dbReference>
<dbReference type="PANTHER" id="PTHR22883">
    <property type="entry name" value="ZINC FINGER DHHC DOMAIN CONTAINING PROTEIN"/>
    <property type="match status" value="1"/>
</dbReference>
<dbReference type="InterPro" id="IPR039859">
    <property type="entry name" value="PFA4/ZDH16/20/ERF2-like"/>
</dbReference>
<feature type="transmembrane region" description="Helical" evidence="10">
    <location>
        <begin position="316"/>
        <end position="337"/>
    </location>
</feature>
<feature type="transmembrane region" description="Helical" evidence="10">
    <location>
        <begin position="151"/>
        <end position="174"/>
    </location>
</feature>
<keyword evidence="7" id="KW-0449">Lipoprotein</keyword>
<evidence type="ECO:0000256" key="1">
    <source>
        <dbReference type="ARBA" id="ARBA00004141"/>
    </source>
</evidence>
<accession>A0A2T9YB96</accession>
<evidence type="ECO:0000256" key="2">
    <source>
        <dbReference type="ARBA" id="ARBA00022679"/>
    </source>
</evidence>
<proteinExistence type="inferred from homology"/>
<dbReference type="InterPro" id="IPR001594">
    <property type="entry name" value="Palmitoyltrfase_DHHC"/>
</dbReference>
<dbReference type="OrthoDB" id="9909019at2759"/>
<dbReference type="PROSITE" id="PS50216">
    <property type="entry name" value="DHHC"/>
    <property type="match status" value="1"/>
</dbReference>
<dbReference type="GO" id="GO:0016020">
    <property type="term" value="C:membrane"/>
    <property type="evidence" value="ECO:0007669"/>
    <property type="project" value="UniProtKB-SubCell"/>
</dbReference>
<comment type="caution">
    <text evidence="12">The sequence shown here is derived from an EMBL/GenBank/DDBJ whole genome shotgun (WGS) entry which is preliminary data.</text>
</comment>
<feature type="transmembrane region" description="Helical" evidence="10">
    <location>
        <begin position="87"/>
        <end position="108"/>
    </location>
</feature>
<dbReference type="EC" id="2.3.1.225" evidence="10"/>
<evidence type="ECO:0000256" key="5">
    <source>
        <dbReference type="ARBA" id="ARBA00023136"/>
    </source>
</evidence>
<dbReference type="EMBL" id="MBFT01000532">
    <property type="protein sequence ID" value="PVU89618.1"/>
    <property type="molecule type" value="Genomic_DNA"/>
</dbReference>
<comment type="domain">
    <text evidence="10">The DHHC domain is required for palmitoyltransferase activity.</text>
</comment>
<dbReference type="STRING" id="61424.A0A2T9YB96"/>
<dbReference type="Pfam" id="PF01529">
    <property type="entry name" value="DHHC"/>
    <property type="match status" value="1"/>
</dbReference>
<dbReference type="GO" id="GO:0005783">
    <property type="term" value="C:endoplasmic reticulum"/>
    <property type="evidence" value="ECO:0007669"/>
    <property type="project" value="TreeGrafter"/>
</dbReference>
<evidence type="ECO:0000256" key="10">
    <source>
        <dbReference type="RuleBase" id="RU079119"/>
    </source>
</evidence>
<feature type="domain" description="Palmitoyltransferase DHHC" evidence="11">
    <location>
        <begin position="205"/>
        <end position="353"/>
    </location>
</feature>
<dbReference type="PANTHER" id="PTHR22883:SF203">
    <property type="entry name" value="PALMITOYLTRANSFERASE"/>
    <property type="match status" value="1"/>
</dbReference>
<dbReference type="Proteomes" id="UP000245699">
    <property type="component" value="Unassembled WGS sequence"/>
</dbReference>
<keyword evidence="6" id="KW-0564">Palmitate</keyword>
<keyword evidence="4 10" id="KW-1133">Transmembrane helix</keyword>
<keyword evidence="5 10" id="KW-0472">Membrane</keyword>
<keyword evidence="13" id="KW-1185">Reference proteome</keyword>
<feature type="transmembrane region" description="Helical" evidence="10">
    <location>
        <begin position="252"/>
        <end position="275"/>
    </location>
</feature>
<dbReference type="GO" id="GO:0006612">
    <property type="term" value="P:protein targeting to membrane"/>
    <property type="evidence" value="ECO:0007669"/>
    <property type="project" value="TreeGrafter"/>
</dbReference>
<evidence type="ECO:0000313" key="12">
    <source>
        <dbReference type="EMBL" id="PVU89618.1"/>
    </source>
</evidence>
<evidence type="ECO:0000256" key="4">
    <source>
        <dbReference type="ARBA" id="ARBA00022989"/>
    </source>
</evidence>
<gene>
    <name evidence="12" type="ORF">BB559_005016</name>
</gene>
<evidence type="ECO:0000256" key="8">
    <source>
        <dbReference type="ARBA" id="ARBA00023315"/>
    </source>
</evidence>
<evidence type="ECO:0000259" key="11">
    <source>
        <dbReference type="Pfam" id="PF01529"/>
    </source>
</evidence>
<dbReference type="GO" id="GO:0005794">
    <property type="term" value="C:Golgi apparatus"/>
    <property type="evidence" value="ECO:0007669"/>
    <property type="project" value="TreeGrafter"/>
</dbReference>
<evidence type="ECO:0000256" key="3">
    <source>
        <dbReference type="ARBA" id="ARBA00022692"/>
    </source>
</evidence>
<evidence type="ECO:0000256" key="6">
    <source>
        <dbReference type="ARBA" id="ARBA00023139"/>
    </source>
</evidence>